<dbReference type="Proteomes" id="UP000198215">
    <property type="component" value="Chromosome I"/>
</dbReference>
<keyword evidence="8" id="KW-1185">Reference proteome</keyword>
<keyword evidence="3 4" id="KW-0274">FAD</keyword>
<comment type="similarity">
    <text evidence="1 4">Belongs to the acyl-CoA dehydrogenase family.</text>
</comment>
<organism evidence="7 8">
    <name type="scientific">Micromonospora coxensis</name>
    <dbReference type="NCBI Taxonomy" id="356852"/>
    <lineage>
        <taxon>Bacteria</taxon>
        <taxon>Bacillati</taxon>
        <taxon>Actinomycetota</taxon>
        <taxon>Actinomycetes</taxon>
        <taxon>Micromonosporales</taxon>
        <taxon>Micromonosporaceae</taxon>
        <taxon>Micromonospora</taxon>
    </lineage>
</organism>
<dbReference type="RefSeq" id="WP_088978941.1">
    <property type="nucleotide sequence ID" value="NZ_LT607753.1"/>
</dbReference>
<dbReference type="InterPro" id="IPR036250">
    <property type="entry name" value="AcylCo_DH-like_C"/>
</dbReference>
<protein>
    <submittedName>
        <fullName evidence="7">Acyl-CoA dehydrogenase</fullName>
    </submittedName>
</protein>
<dbReference type="InterPro" id="IPR006091">
    <property type="entry name" value="Acyl-CoA_Oxase/DH_mid-dom"/>
</dbReference>
<dbReference type="SUPFAM" id="SSF47203">
    <property type="entry name" value="Acyl-CoA dehydrogenase C-terminal domain-like"/>
    <property type="match status" value="1"/>
</dbReference>
<dbReference type="InterPro" id="IPR009100">
    <property type="entry name" value="AcylCoA_DH/oxidase_NM_dom_sf"/>
</dbReference>
<evidence type="ECO:0000313" key="8">
    <source>
        <dbReference type="Proteomes" id="UP000198215"/>
    </source>
</evidence>
<evidence type="ECO:0000259" key="5">
    <source>
        <dbReference type="Pfam" id="PF00441"/>
    </source>
</evidence>
<dbReference type="GO" id="GO:0003995">
    <property type="term" value="F:acyl-CoA dehydrogenase activity"/>
    <property type="evidence" value="ECO:0007669"/>
    <property type="project" value="TreeGrafter"/>
</dbReference>
<dbReference type="InterPro" id="IPR046373">
    <property type="entry name" value="Acyl-CoA_Oxase/DH_mid-dom_sf"/>
</dbReference>
<accession>A0A1C5K0N8</accession>
<feature type="domain" description="Acyl-CoA oxidase/dehydrogenase middle" evidence="6">
    <location>
        <begin position="130"/>
        <end position="221"/>
    </location>
</feature>
<proteinExistence type="inferred from homology"/>
<evidence type="ECO:0000313" key="7">
    <source>
        <dbReference type="EMBL" id="SCG76327.1"/>
    </source>
</evidence>
<dbReference type="InterPro" id="IPR009075">
    <property type="entry name" value="AcylCo_DH/oxidase_C"/>
</dbReference>
<dbReference type="EMBL" id="LT607753">
    <property type="protein sequence ID" value="SCG76327.1"/>
    <property type="molecule type" value="Genomic_DNA"/>
</dbReference>
<evidence type="ECO:0000259" key="6">
    <source>
        <dbReference type="Pfam" id="PF02770"/>
    </source>
</evidence>
<evidence type="ECO:0000256" key="2">
    <source>
        <dbReference type="ARBA" id="ARBA00022630"/>
    </source>
</evidence>
<evidence type="ECO:0000256" key="4">
    <source>
        <dbReference type="RuleBase" id="RU362125"/>
    </source>
</evidence>
<dbReference type="PANTHER" id="PTHR43884:SF22">
    <property type="entry name" value="BLR3437 PROTEIN"/>
    <property type="match status" value="1"/>
</dbReference>
<sequence length="383" mass="41132">MYELDGRLTALRTLAADWAGDLATVATDLDHDPDAVHRVLDTPVMRHLATARYAPSADTPPLTAAGHRFHLDSVLEQVVFFEELAVVDVGAVLAAPGAPMAGPLVDLLGDEEQREWLFAQLRSTPTWVFFALTEPAHGSDAAGLTTRLDPDGDGFRLTGVKRYVGNAPRARLGVVFARVRPGPLGLRAVLVTAPAPGLTIEALPTIGLRGAALGAITMSSVPIAEDRVLGRHLPASRRGVLGWVRVFNRIRPRVAAMGIGIARAACEYVREHRRTLRTAERDRLDALCRRVESVRQLNLAAATAVDADPADGRLASAAKARAARLAEDVTLAGLEFFGPGARLDHPLLGKLARDARGVEFMEGASNVQKLIVSRDLIRRGRPT</sequence>
<dbReference type="Pfam" id="PF02770">
    <property type="entry name" value="Acyl-CoA_dh_M"/>
    <property type="match status" value="1"/>
</dbReference>
<keyword evidence="2 4" id="KW-0285">Flavoprotein</keyword>
<dbReference type="PANTHER" id="PTHR43884">
    <property type="entry name" value="ACYL-COA DEHYDROGENASE"/>
    <property type="match status" value="1"/>
</dbReference>
<dbReference type="Gene3D" id="1.20.140.10">
    <property type="entry name" value="Butyryl-CoA Dehydrogenase, subunit A, domain 3"/>
    <property type="match status" value="1"/>
</dbReference>
<keyword evidence="4" id="KW-0560">Oxidoreductase</keyword>
<comment type="cofactor">
    <cofactor evidence="4">
        <name>FAD</name>
        <dbReference type="ChEBI" id="CHEBI:57692"/>
    </cofactor>
</comment>
<dbReference type="AlphaFoldDB" id="A0A1C5K0N8"/>
<reference evidence="8" key="1">
    <citation type="submission" date="2016-06" db="EMBL/GenBank/DDBJ databases">
        <authorList>
            <person name="Varghese N."/>
            <person name="Submissions Spin"/>
        </authorList>
    </citation>
    <scope>NUCLEOTIDE SEQUENCE [LARGE SCALE GENOMIC DNA]</scope>
    <source>
        <strain evidence="8">DSM 45161</strain>
    </source>
</reference>
<gene>
    <name evidence="7" type="ORF">GA0070614_5895</name>
</gene>
<dbReference type="CDD" id="cd00567">
    <property type="entry name" value="ACAD"/>
    <property type="match status" value="1"/>
</dbReference>
<dbReference type="Gene3D" id="2.40.110.10">
    <property type="entry name" value="Butyryl-CoA Dehydrogenase, subunit A, domain 2"/>
    <property type="match status" value="1"/>
</dbReference>
<name>A0A1C5K0N8_9ACTN</name>
<dbReference type="SUPFAM" id="SSF56645">
    <property type="entry name" value="Acyl-CoA dehydrogenase NM domain-like"/>
    <property type="match status" value="1"/>
</dbReference>
<feature type="domain" description="Acyl-CoA dehydrogenase/oxidase C-terminal" evidence="5">
    <location>
        <begin position="245"/>
        <end position="376"/>
    </location>
</feature>
<evidence type="ECO:0000256" key="1">
    <source>
        <dbReference type="ARBA" id="ARBA00009347"/>
    </source>
</evidence>
<evidence type="ECO:0000256" key="3">
    <source>
        <dbReference type="ARBA" id="ARBA00022827"/>
    </source>
</evidence>
<dbReference type="Pfam" id="PF00441">
    <property type="entry name" value="Acyl-CoA_dh_1"/>
    <property type="match status" value="1"/>
</dbReference>
<dbReference type="OrthoDB" id="3458133at2"/>